<sequence length="225" mass="24473">MECGWESRDPRQPGRYRRRFKSEPPSTLLTVAPLTLTFPFALTTYLFVAHTLNAPDSALGAALMGGGVTALVGVSCVGLVRDTADAVYMCYCIDKSLGQKRRQEVFDTFEYDVQAPSRSLAPPQQQPPPAHHQPTLSEGLRLACEPLSSLHQHEDDSGSDEAAPEPFFPEPRAYDAEVPPSYSGYEAKRSGDLETGSGSGVGKSRVEEEEGEGEESQMFPGSDLF</sequence>
<evidence type="ECO:0000256" key="1">
    <source>
        <dbReference type="SAM" id="MobiDB-lite"/>
    </source>
</evidence>
<proteinExistence type="predicted"/>
<feature type="region of interest" description="Disordered" evidence="1">
    <location>
        <begin position="149"/>
        <end position="225"/>
    </location>
</feature>
<reference evidence="3 4" key="1">
    <citation type="journal article" date="2012" name="Science">
        <title>The Paleozoic origin of enzymatic lignin decomposition reconstructed from 31 fungal genomes.</title>
        <authorList>
            <person name="Floudas D."/>
            <person name="Binder M."/>
            <person name="Riley R."/>
            <person name="Barry K."/>
            <person name="Blanchette R.A."/>
            <person name="Henrissat B."/>
            <person name="Martinez A.T."/>
            <person name="Otillar R."/>
            <person name="Spatafora J.W."/>
            <person name="Yadav J.S."/>
            <person name="Aerts A."/>
            <person name="Benoit I."/>
            <person name="Boyd A."/>
            <person name="Carlson A."/>
            <person name="Copeland A."/>
            <person name="Coutinho P.M."/>
            <person name="de Vries R.P."/>
            <person name="Ferreira P."/>
            <person name="Findley K."/>
            <person name="Foster B."/>
            <person name="Gaskell J."/>
            <person name="Glotzer D."/>
            <person name="Gorecki P."/>
            <person name="Heitman J."/>
            <person name="Hesse C."/>
            <person name="Hori C."/>
            <person name="Igarashi K."/>
            <person name="Jurgens J.A."/>
            <person name="Kallen N."/>
            <person name="Kersten P."/>
            <person name="Kohler A."/>
            <person name="Kuees U."/>
            <person name="Kumar T.K.A."/>
            <person name="Kuo A."/>
            <person name="LaButti K."/>
            <person name="Larrondo L.F."/>
            <person name="Lindquist E."/>
            <person name="Ling A."/>
            <person name="Lombard V."/>
            <person name="Lucas S."/>
            <person name="Lundell T."/>
            <person name="Martin R."/>
            <person name="McLaughlin D.J."/>
            <person name="Morgenstern I."/>
            <person name="Morin E."/>
            <person name="Murat C."/>
            <person name="Nagy L.G."/>
            <person name="Nolan M."/>
            <person name="Ohm R.A."/>
            <person name="Patyshakuliyeva A."/>
            <person name="Rokas A."/>
            <person name="Ruiz-Duenas F.J."/>
            <person name="Sabat G."/>
            <person name="Salamov A."/>
            <person name="Samejima M."/>
            <person name="Schmutz J."/>
            <person name="Slot J.C."/>
            <person name="St John F."/>
            <person name="Stenlid J."/>
            <person name="Sun H."/>
            <person name="Sun S."/>
            <person name="Syed K."/>
            <person name="Tsang A."/>
            <person name="Wiebenga A."/>
            <person name="Young D."/>
            <person name="Pisabarro A."/>
            <person name="Eastwood D.C."/>
            <person name="Martin F."/>
            <person name="Cullen D."/>
            <person name="Grigoriev I.V."/>
            <person name="Hibbett D.S."/>
        </authorList>
    </citation>
    <scope>NUCLEOTIDE SEQUENCE [LARGE SCALE GENOMIC DNA]</scope>
    <source>
        <strain evidence="3 4">ATCC 11539</strain>
    </source>
</reference>
<feature type="transmembrane region" description="Helical" evidence="2">
    <location>
        <begin position="27"/>
        <end position="47"/>
    </location>
</feature>
<dbReference type="OrthoDB" id="420519at2759"/>
<dbReference type="AlphaFoldDB" id="S7RWV9"/>
<dbReference type="Proteomes" id="UP000030669">
    <property type="component" value="Unassembled WGS sequence"/>
</dbReference>
<organism evidence="3 4">
    <name type="scientific">Gloeophyllum trabeum (strain ATCC 11539 / FP-39264 / Madison 617)</name>
    <name type="common">Brown rot fungus</name>
    <dbReference type="NCBI Taxonomy" id="670483"/>
    <lineage>
        <taxon>Eukaryota</taxon>
        <taxon>Fungi</taxon>
        <taxon>Dikarya</taxon>
        <taxon>Basidiomycota</taxon>
        <taxon>Agaricomycotina</taxon>
        <taxon>Agaricomycetes</taxon>
        <taxon>Gloeophyllales</taxon>
        <taxon>Gloeophyllaceae</taxon>
        <taxon>Gloeophyllum</taxon>
    </lineage>
</organism>
<dbReference type="EMBL" id="KB469298">
    <property type="protein sequence ID" value="EPQ57844.1"/>
    <property type="molecule type" value="Genomic_DNA"/>
</dbReference>
<evidence type="ECO:0000313" key="4">
    <source>
        <dbReference type="Proteomes" id="UP000030669"/>
    </source>
</evidence>
<evidence type="ECO:0000313" key="3">
    <source>
        <dbReference type="EMBL" id="EPQ57844.1"/>
    </source>
</evidence>
<dbReference type="eggNOG" id="KOG1362">
    <property type="taxonomic scope" value="Eukaryota"/>
</dbReference>
<keyword evidence="2" id="KW-1133">Transmembrane helix</keyword>
<dbReference type="STRING" id="670483.S7RWV9"/>
<accession>S7RWV9</accession>
<dbReference type="KEGG" id="gtr:GLOTRDRAFT_136694"/>
<dbReference type="HOGENOM" id="CLU_1230051_0_0_1"/>
<keyword evidence="2" id="KW-0472">Membrane</keyword>
<evidence type="ECO:0000256" key="2">
    <source>
        <dbReference type="SAM" id="Phobius"/>
    </source>
</evidence>
<feature type="transmembrane region" description="Helical" evidence="2">
    <location>
        <begin position="59"/>
        <end position="80"/>
    </location>
</feature>
<dbReference type="RefSeq" id="XP_007863190.1">
    <property type="nucleotide sequence ID" value="XM_007864999.1"/>
</dbReference>
<name>S7RWV9_GLOTA</name>
<protein>
    <submittedName>
        <fullName evidence="3">Uncharacterized protein</fullName>
    </submittedName>
</protein>
<keyword evidence="2" id="KW-0812">Transmembrane</keyword>
<gene>
    <name evidence="3" type="ORF">GLOTRDRAFT_136694</name>
</gene>
<dbReference type="GeneID" id="19303601"/>
<keyword evidence="4" id="KW-1185">Reference proteome</keyword>